<accession>A0A1T2L8F2</accession>
<keyword evidence="1" id="KW-0472">Membrane</keyword>
<feature type="transmembrane region" description="Helical" evidence="1">
    <location>
        <begin position="129"/>
        <end position="147"/>
    </location>
</feature>
<organism evidence="2 3">
    <name type="scientific">Solemya pervernicosa gill symbiont</name>
    <dbReference type="NCBI Taxonomy" id="642797"/>
    <lineage>
        <taxon>Bacteria</taxon>
        <taxon>Pseudomonadati</taxon>
        <taxon>Pseudomonadota</taxon>
        <taxon>Gammaproteobacteria</taxon>
        <taxon>sulfur-oxidizing symbionts</taxon>
    </lineage>
</organism>
<gene>
    <name evidence="2" type="ORF">BOW53_03890</name>
</gene>
<evidence type="ECO:0008006" key="4">
    <source>
        <dbReference type="Google" id="ProtNLM"/>
    </source>
</evidence>
<dbReference type="AlphaFoldDB" id="A0A1T2L8F2"/>
<proteinExistence type="predicted"/>
<evidence type="ECO:0000313" key="3">
    <source>
        <dbReference type="Proteomes" id="UP000191110"/>
    </source>
</evidence>
<dbReference type="PANTHER" id="PTHR31721">
    <property type="entry name" value="OS06G0710300 PROTEIN"/>
    <property type="match status" value="1"/>
</dbReference>
<keyword evidence="3" id="KW-1185">Reference proteome</keyword>
<dbReference type="Pfam" id="PF03350">
    <property type="entry name" value="UPF0114"/>
    <property type="match status" value="1"/>
</dbReference>
<comment type="caution">
    <text evidence="2">The sequence shown here is derived from an EMBL/GenBank/DDBJ whole genome shotgun (WGS) entry which is preliminary data.</text>
</comment>
<dbReference type="EMBL" id="MPRL01000010">
    <property type="protein sequence ID" value="OOZ41398.1"/>
    <property type="molecule type" value="Genomic_DNA"/>
</dbReference>
<dbReference type="RefSeq" id="WP_078482774.1">
    <property type="nucleotide sequence ID" value="NZ_MPRL01000010.1"/>
</dbReference>
<dbReference type="PANTHER" id="PTHR31721:SF4">
    <property type="entry name" value="OS06G0710300 PROTEIN"/>
    <property type="match status" value="1"/>
</dbReference>
<feature type="transmembrane region" description="Helical" evidence="1">
    <location>
        <begin position="153"/>
        <end position="170"/>
    </location>
</feature>
<evidence type="ECO:0000256" key="1">
    <source>
        <dbReference type="SAM" id="Phobius"/>
    </source>
</evidence>
<evidence type="ECO:0000313" key="2">
    <source>
        <dbReference type="EMBL" id="OOZ41398.1"/>
    </source>
</evidence>
<dbReference type="InterPro" id="IPR005134">
    <property type="entry name" value="UPF0114"/>
</dbReference>
<reference evidence="2 3" key="1">
    <citation type="submission" date="2016-11" db="EMBL/GenBank/DDBJ databases">
        <title>Mixed transmission modes and dynamic genome evolution in an obligate animal-bacterial symbiosis.</title>
        <authorList>
            <person name="Russell S.L."/>
            <person name="Corbett-Detig R.B."/>
            <person name="Cavanaugh C.M."/>
        </authorList>
    </citation>
    <scope>NUCLEOTIDE SEQUENCE [LARGE SCALE GENOMIC DNA]</scope>
    <source>
        <strain evidence="2">Sveles-Q1</strain>
    </source>
</reference>
<keyword evidence="1" id="KW-0812">Transmembrane</keyword>
<name>A0A1T2L8F2_9GAMM</name>
<dbReference type="PIRSF" id="PIRSF026509">
    <property type="entry name" value="UCP026509"/>
    <property type="match status" value="1"/>
</dbReference>
<feature type="transmembrane region" description="Helical" evidence="1">
    <location>
        <begin position="79"/>
        <end position="97"/>
    </location>
</feature>
<sequence>MLKRLEKWFEGALWNSRLVVLSAVITSLLTAFAVFYMATIDAVVMISHLGDYASFSLSIEARNELRSTTVTHVVEIIDGYLLATVLLIFALGLYELFISKIDQAEGSENSSNILLIHSLDDLKARLAKVILMILVVKFFEHAIGMPFKTPIDLLYLAGGIALIGLALYLSHAGDKHSRAAEK</sequence>
<feature type="transmembrane region" description="Helical" evidence="1">
    <location>
        <begin position="12"/>
        <end position="38"/>
    </location>
</feature>
<keyword evidence="1" id="KW-1133">Transmembrane helix</keyword>
<dbReference type="OrthoDB" id="9794066at2"/>
<dbReference type="Proteomes" id="UP000191110">
    <property type="component" value="Unassembled WGS sequence"/>
</dbReference>
<protein>
    <recommendedName>
        <fullName evidence="4">YqhA family protein</fullName>
    </recommendedName>
</protein>